<dbReference type="GO" id="GO:0003677">
    <property type="term" value="F:DNA binding"/>
    <property type="evidence" value="ECO:0007669"/>
    <property type="project" value="UniProtKB-KW"/>
</dbReference>
<keyword evidence="5" id="KW-0732">Signal</keyword>
<name>A0A2S7TB45_9FLAO</name>
<organism evidence="7 8">
    <name type="scientific">Aureicoccus marinus</name>
    <dbReference type="NCBI Taxonomy" id="754435"/>
    <lineage>
        <taxon>Bacteria</taxon>
        <taxon>Pseudomonadati</taxon>
        <taxon>Bacteroidota</taxon>
        <taxon>Flavobacteriia</taxon>
        <taxon>Flavobacteriales</taxon>
        <taxon>Flavobacteriaceae</taxon>
        <taxon>Aureicoccus</taxon>
    </lineage>
</organism>
<keyword evidence="1" id="KW-0805">Transcription regulation</keyword>
<dbReference type="GO" id="GO:0006355">
    <property type="term" value="P:regulation of DNA-templated transcription"/>
    <property type="evidence" value="ECO:0007669"/>
    <property type="project" value="InterPro"/>
</dbReference>
<dbReference type="RefSeq" id="WP_181044244.1">
    <property type="nucleotide sequence ID" value="NZ_MQVX01000001.1"/>
</dbReference>
<evidence type="ECO:0000256" key="4">
    <source>
        <dbReference type="SAM" id="Phobius"/>
    </source>
</evidence>
<evidence type="ECO:0000259" key="6">
    <source>
        <dbReference type="PROSITE" id="PS50043"/>
    </source>
</evidence>
<keyword evidence="4" id="KW-0812">Transmembrane</keyword>
<dbReference type="PRINTS" id="PR00038">
    <property type="entry name" value="HTHLUXR"/>
</dbReference>
<keyword evidence="3" id="KW-0804">Transcription</keyword>
<protein>
    <recommendedName>
        <fullName evidence="6">HTH luxR-type domain-containing protein</fullName>
    </recommendedName>
</protein>
<dbReference type="Gene3D" id="1.10.10.10">
    <property type="entry name" value="Winged helix-like DNA-binding domain superfamily/Winged helix DNA-binding domain"/>
    <property type="match status" value="1"/>
</dbReference>
<dbReference type="InterPro" id="IPR016032">
    <property type="entry name" value="Sig_transdc_resp-reg_C-effctor"/>
</dbReference>
<evidence type="ECO:0000256" key="5">
    <source>
        <dbReference type="SAM" id="SignalP"/>
    </source>
</evidence>
<sequence length="344" mass="39018">MTKKGIGFLVFSMLFSCMASGQFSFEGQVPKEWAGQLISLSLIKDPLRSDRVYADQILLQSEVDSLGQFAFKGAFLPEENRLYRIHAAPCFEGQHDSRMRCHGLEERFFVANNQDQLVFRSIDEGGFLCQGSPEQSIAGVQAQDLRLTLPLGDQAAMNQTTRSLQFQQWMEDLEHYYRDGEDPLLTLFALCDVLDSRNEYRSLLSREDYPFLSELESELASRYSESAYSNLLSNSLPKPEKTPLLFPYLFLLVALGLGYWFFKKRLAASKQIKNTFESLSTKEEALLGDIALGKSNKELADLHHISLSTVKTHLNNIYKKTGVQSRKELILKIKQEKTGISTPV</sequence>
<keyword evidence="4" id="KW-0472">Membrane</keyword>
<gene>
    <name evidence="7" type="ORF">BST99_14070</name>
</gene>
<dbReference type="PANTHER" id="PTHR44688:SF16">
    <property type="entry name" value="DNA-BINDING TRANSCRIPTIONAL ACTIVATOR DEVR_DOSR"/>
    <property type="match status" value="1"/>
</dbReference>
<dbReference type="SMART" id="SM00421">
    <property type="entry name" value="HTH_LUXR"/>
    <property type="match status" value="1"/>
</dbReference>
<dbReference type="Proteomes" id="UP000239366">
    <property type="component" value="Unassembled WGS sequence"/>
</dbReference>
<dbReference type="PANTHER" id="PTHR44688">
    <property type="entry name" value="DNA-BINDING TRANSCRIPTIONAL ACTIVATOR DEVR_DOSR"/>
    <property type="match status" value="1"/>
</dbReference>
<dbReference type="PROSITE" id="PS51257">
    <property type="entry name" value="PROKAR_LIPOPROTEIN"/>
    <property type="match status" value="1"/>
</dbReference>
<evidence type="ECO:0000256" key="3">
    <source>
        <dbReference type="ARBA" id="ARBA00023163"/>
    </source>
</evidence>
<keyword evidence="4" id="KW-1133">Transmembrane helix</keyword>
<dbReference type="PROSITE" id="PS50043">
    <property type="entry name" value="HTH_LUXR_2"/>
    <property type="match status" value="1"/>
</dbReference>
<evidence type="ECO:0000313" key="8">
    <source>
        <dbReference type="Proteomes" id="UP000239366"/>
    </source>
</evidence>
<feature type="signal peptide" evidence="5">
    <location>
        <begin position="1"/>
        <end position="19"/>
    </location>
</feature>
<evidence type="ECO:0000313" key="7">
    <source>
        <dbReference type="EMBL" id="PQJ16696.1"/>
    </source>
</evidence>
<reference evidence="8" key="1">
    <citation type="submission" date="2016-11" db="EMBL/GenBank/DDBJ databases">
        <title>Trade-off between light-utilization and light-protection in marine flavobacteria.</title>
        <authorList>
            <person name="Kumagai Y."/>
            <person name="Yoshizawa S."/>
            <person name="Kogure K."/>
        </authorList>
    </citation>
    <scope>NUCLEOTIDE SEQUENCE [LARGE SCALE GENOMIC DNA]</scope>
    <source>
        <strain evidence="8">SG-18</strain>
    </source>
</reference>
<dbReference type="Pfam" id="PF00196">
    <property type="entry name" value="GerE"/>
    <property type="match status" value="1"/>
</dbReference>
<dbReference type="SUPFAM" id="SSF46894">
    <property type="entry name" value="C-terminal effector domain of the bipartite response regulators"/>
    <property type="match status" value="1"/>
</dbReference>
<dbReference type="AlphaFoldDB" id="A0A2S7TB45"/>
<accession>A0A2S7TB45</accession>
<feature type="chain" id="PRO_5015758310" description="HTH luxR-type domain-containing protein" evidence="5">
    <location>
        <begin position="20"/>
        <end position="344"/>
    </location>
</feature>
<proteinExistence type="predicted"/>
<dbReference type="CDD" id="cd06170">
    <property type="entry name" value="LuxR_C_like"/>
    <property type="match status" value="1"/>
</dbReference>
<dbReference type="EMBL" id="MQVX01000001">
    <property type="protein sequence ID" value="PQJ16696.1"/>
    <property type="molecule type" value="Genomic_DNA"/>
</dbReference>
<evidence type="ECO:0000256" key="1">
    <source>
        <dbReference type="ARBA" id="ARBA00023015"/>
    </source>
</evidence>
<keyword evidence="2" id="KW-0238">DNA-binding</keyword>
<keyword evidence="8" id="KW-1185">Reference proteome</keyword>
<dbReference type="InterPro" id="IPR036388">
    <property type="entry name" value="WH-like_DNA-bd_sf"/>
</dbReference>
<feature type="domain" description="HTH luxR-type" evidence="6">
    <location>
        <begin position="272"/>
        <end position="337"/>
    </location>
</feature>
<feature type="transmembrane region" description="Helical" evidence="4">
    <location>
        <begin position="244"/>
        <end position="262"/>
    </location>
</feature>
<dbReference type="InterPro" id="IPR000792">
    <property type="entry name" value="Tscrpt_reg_LuxR_C"/>
</dbReference>
<comment type="caution">
    <text evidence="7">The sequence shown here is derived from an EMBL/GenBank/DDBJ whole genome shotgun (WGS) entry which is preliminary data.</text>
</comment>
<evidence type="ECO:0000256" key="2">
    <source>
        <dbReference type="ARBA" id="ARBA00023125"/>
    </source>
</evidence>